<gene>
    <name evidence="1" type="ORF">JOH49_005629</name>
</gene>
<accession>A0A8I1Y9L7</accession>
<evidence type="ECO:0000313" key="2">
    <source>
        <dbReference type="Proteomes" id="UP000673383"/>
    </source>
</evidence>
<dbReference type="AlphaFoldDB" id="A0A8I1Y9L7"/>
<evidence type="ECO:0000313" key="1">
    <source>
        <dbReference type="EMBL" id="MBP1295876.1"/>
    </source>
</evidence>
<proteinExistence type="predicted"/>
<comment type="caution">
    <text evidence="1">The sequence shown here is derived from an EMBL/GenBank/DDBJ whole genome shotgun (WGS) entry which is preliminary data.</text>
</comment>
<name>A0A8I1Y9L7_BRAEL</name>
<organism evidence="1 2">
    <name type="scientific">Bradyrhizobium elkanii</name>
    <dbReference type="NCBI Taxonomy" id="29448"/>
    <lineage>
        <taxon>Bacteria</taxon>
        <taxon>Pseudomonadati</taxon>
        <taxon>Pseudomonadota</taxon>
        <taxon>Alphaproteobacteria</taxon>
        <taxon>Hyphomicrobiales</taxon>
        <taxon>Nitrobacteraceae</taxon>
        <taxon>Bradyrhizobium</taxon>
    </lineage>
</organism>
<protein>
    <submittedName>
        <fullName evidence="1">Uncharacterized protein</fullName>
    </submittedName>
</protein>
<sequence length="67" mass="7195">MENGDRKVSVFVLGSELDSQSAGSAAVTRMQRAVARMERSEIRGSAAAELTPDCASLHPGYELLRSQ</sequence>
<dbReference type="EMBL" id="JAFICZ010000001">
    <property type="protein sequence ID" value="MBP1295876.1"/>
    <property type="molecule type" value="Genomic_DNA"/>
</dbReference>
<dbReference type="Proteomes" id="UP000673383">
    <property type="component" value="Unassembled WGS sequence"/>
</dbReference>
<reference evidence="1" key="1">
    <citation type="submission" date="2021-02" db="EMBL/GenBank/DDBJ databases">
        <title>Genomic Encyclopedia of Type Strains, Phase IV (KMG-V): Genome sequencing to study the core and pangenomes of soil and plant-associated prokaryotes.</title>
        <authorList>
            <person name="Whitman W."/>
        </authorList>
    </citation>
    <scope>NUCLEOTIDE SEQUENCE</scope>
    <source>
        <strain evidence="1">USDA 406</strain>
    </source>
</reference>